<keyword evidence="2" id="KW-0479">Metal-binding</keyword>
<dbReference type="PANTHER" id="PTHR31001:SF40">
    <property type="entry name" value="ZN(II)2CYS6 TRANSCRIPTION FACTOR (EUROFUNG)"/>
    <property type="match status" value="1"/>
</dbReference>
<dbReference type="InterPro" id="IPR001138">
    <property type="entry name" value="Zn2Cys6_DnaBD"/>
</dbReference>
<proteinExistence type="predicted"/>
<sequence>MLSASNTPNMREGRQKRMPINCEPCRIRKIRCSRDGIPCGTCKRRGVPPANCSFAQRPPRDSSINLGPGMPISPISTTRSPGQSTDEDLVARIARIERMLANQQRQTQDGSNNFAPIEDQFRINTATTDNMPGGHGFLQTSASGHVRFVPCWPTTEPDDETCPDRFESDVSPFGTQYMTNGLRTSDVLAMLPPSSLCSRLKDIYFESFSPLFHVLHDPTFHQQYARFQHEPESVSPAWLALLFAIISTALSACDANSDFLDDLSRRPSVSAKIRDLSERYRAAAMRCLEMDNYLWRHNITTLQALIILIYGINHSHGQSWTLLGSTYHMALSLGCHIDPASFNLNLVECEERRRCWACVMMLCTLQNTSMRNLAPHYNSSHYSVRMPADVNDFDLTVDSTSLPIHTGRATQMSYLLLKFRLYDIGSRICSRVLNAATVDPRVITDLDNALIQERDLWSSIYQYHSRQDELSSYHKIHLKILHSFSHQLALLLHRRILMQGSPDPVQQQHARLRSTESSRALLEMHSSLHNNPEFGPFQWYNRGLGCFHTFHAAVVLIATISESSEPNADLSDNIRLLKDCVRRFEDLADLSLVCQRAAPILRRLLTGLGLSMQTENSELASQAQIAISTDGTVQALVSAADDAMSGLDQIFDHLDPQQWLTPSAVSWGHWDLPLDTTNGS</sequence>
<dbReference type="Pfam" id="PF00172">
    <property type="entry name" value="Zn_clus"/>
    <property type="match status" value="1"/>
</dbReference>
<evidence type="ECO:0000313" key="6">
    <source>
        <dbReference type="Proteomes" id="UP000030641"/>
    </source>
</evidence>
<protein>
    <recommendedName>
        <fullName evidence="4">Zn(2)-C6 fungal-type domain-containing protein</fullName>
    </recommendedName>
</protein>
<dbReference type="Pfam" id="PF04082">
    <property type="entry name" value="Fungal_trans"/>
    <property type="match status" value="1"/>
</dbReference>
<dbReference type="InterPro" id="IPR036864">
    <property type="entry name" value="Zn2-C6_fun-type_DNA-bd_sf"/>
</dbReference>
<dbReference type="Gene3D" id="4.10.240.10">
    <property type="entry name" value="Zn(2)-C6 fungal-type DNA-binding domain"/>
    <property type="match status" value="1"/>
</dbReference>
<dbReference type="InterPro" id="IPR007219">
    <property type="entry name" value="XnlR_reg_dom"/>
</dbReference>
<evidence type="ECO:0000313" key="5">
    <source>
        <dbReference type="EMBL" id="KEQ93189.1"/>
    </source>
</evidence>
<dbReference type="GeneID" id="25364480"/>
<dbReference type="GO" id="GO:0005634">
    <property type="term" value="C:nucleus"/>
    <property type="evidence" value="ECO:0007669"/>
    <property type="project" value="UniProtKB-SubCell"/>
</dbReference>
<dbReference type="GO" id="GO:0008270">
    <property type="term" value="F:zinc ion binding"/>
    <property type="evidence" value="ECO:0007669"/>
    <property type="project" value="InterPro"/>
</dbReference>
<dbReference type="STRING" id="1043005.A0A074YB49"/>
<dbReference type="GO" id="GO:0003677">
    <property type="term" value="F:DNA binding"/>
    <property type="evidence" value="ECO:0007669"/>
    <property type="project" value="InterPro"/>
</dbReference>
<feature type="domain" description="Zn(2)-C6 fungal-type" evidence="4">
    <location>
        <begin position="21"/>
        <end position="54"/>
    </location>
</feature>
<dbReference type="CDD" id="cd12148">
    <property type="entry name" value="fungal_TF_MHR"/>
    <property type="match status" value="1"/>
</dbReference>
<evidence type="ECO:0000259" key="4">
    <source>
        <dbReference type="PROSITE" id="PS50048"/>
    </source>
</evidence>
<name>A0A074YB49_AURSE</name>
<dbReference type="InterPro" id="IPR050613">
    <property type="entry name" value="Sec_Metabolite_Reg"/>
</dbReference>
<dbReference type="OMA" id="AISMGCH"/>
<accession>A0A074YB49</accession>
<dbReference type="SMART" id="SM00906">
    <property type="entry name" value="Fungal_trans"/>
    <property type="match status" value="1"/>
</dbReference>
<reference evidence="5 6" key="1">
    <citation type="journal article" date="2014" name="BMC Genomics">
        <title>Genome sequencing of four Aureobasidium pullulans varieties: biotechnological potential, stress tolerance, and description of new species.</title>
        <authorList>
            <person name="Gostin Ar C."/>
            <person name="Ohm R.A."/>
            <person name="Kogej T."/>
            <person name="Sonjak S."/>
            <person name="Turk M."/>
            <person name="Zajc J."/>
            <person name="Zalar P."/>
            <person name="Grube M."/>
            <person name="Sun H."/>
            <person name="Han J."/>
            <person name="Sharma A."/>
            <person name="Chiniquy J."/>
            <person name="Ngan C.Y."/>
            <person name="Lipzen A."/>
            <person name="Barry K."/>
            <person name="Grigoriev I.V."/>
            <person name="Gunde-Cimerman N."/>
        </authorList>
    </citation>
    <scope>NUCLEOTIDE SEQUENCE [LARGE SCALE GENOMIC DNA]</scope>
    <source>
        <strain evidence="5 6">EXF-2481</strain>
    </source>
</reference>
<dbReference type="GO" id="GO:0006351">
    <property type="term" value="P:DNA-templated transcription"/>
    <property type="evidence" value="ECO:0007669"/>
    <property type="project" value="InterPro"/>
</dbReference>
<dbReference type="CDD" id="cd00067">
    <property type="entry name" value="GAL4"/>
    <property type="match status" value="1"/>
</dbReference>
<evidence type="ECO:0000256" key="1">
    <source>
        <dbReference type="ARBA" id="ARBA00004123"/>
    </source>
</evidence>
<dbReference type="PANTHER" id="PTHR31001">
    <property type="entry name" value="UNCHARACTERIZED TRANSCRIPTIONAL REGULATORY PROTEIN"/>
    <property type="match status" value="1"/>
</dbReference>
<keyword evidence="3" id="KW-0539">Nucleus</keyword>
<dbReference type="Proteomes" id="UP000030641">
    <property type="component" value="Unassembled WGS sequence"/>
</dbReference>
<organism evidence="5 6">
    <name type="scientific">Aureobasidium subglaciale (strain EXF-2481)</name>
    <name type="common">Aureobasidium pullulans var. subglaciale</name>
    <dbReference type="NCBI Taxonomy" id="1043005"/>
    <lineage>
        <taxon>Eukaryota</taxon>
        <taxon>Fungi</taxon>
        <taxon>Dikarya</taxon>
        <taxon>Ascomycota</taxon>
        <taxon>Pezizomycotina</taxon>
        <taxon>Dothideomycetes</taxon>
        <taxon>Dothideomycetidae</taxon>
        <taxon>Dothideales</taxon>
        <taxon>Saccotheciaceae</taxon>
        <taxon>Aureobasidium</taxon>
    </lineage>
</organism>
<dbReference type="EMBL" id="KL584767">
    <property type="protein sequence ID" value="KEQ93189.1"/>
    <property type="molecule type" value="Genomic_DNA"/>
</dbReference>
<dbReference type="PROSITE" id="PS50048">
    <property type="entry name" value="ZN2_CY6_FUNGAL_2"/>
    <property type="match status" value="1"/>
</dbReference>
<dbReference type="GO" id="GO:0000981">
    <property type="term" value="F:DNA-binding transcription factor activity, RNA polymerase II-specific"/>
    <property type="evidence" value="ECO:0007669"/>
    <property type="project" value="InterPro"/>
</dbReference>
<keyword evidence="6" id="KW-1185">Reference proteome</keyword>
<dbReference type="AlphaFoldDB" id="A0A074YB49"/>
<dbReference type="SUPFAM" id="SSF57701">
    <property type="entry name" value="Zn2/Cys6 DNA-binding domain"/>
    <property type="match status" value="1"/>
</dbReference>
<evidence type="ECO:0000256" key="3">
    <source>
        <dbReference type="ARBA" id="ARBA00023242"/>
    </source>
</evidence>
<evidence type="ECO:0000256" key="2">
    <source>
        <dbReference type="ARBA" id="ARBA00022723"/>
    </source>
</evidence>
<dbReference type="InParanoid" id="A0A074YB49"/>
<gene>
    <name evidence="5" type="ORF">AUEXF2481DRAFT_31637</name>
</gene>
<dbReference type="HOGENOM" id="CLU_018186_0_0_1"/>
<comment type="subcellular location">
    <subcellularLocation>
        <location evidence="1">Nucleus</location>
    </subcellularLocation>
</comment>
<dbReference type="RefSeq" id="XP_013341560.1">
    <property type="nucleotide sequence ID" value="XM_013486106.1"/>
</dbReference>
<dbReference type="OrthoDB" id="2406834at2759"/>